<dbReference type="AlphaFoldDB" id="A0A8H5BN46"/>
<dbReference type="EMBL" id="JAACJK010000163">
    <property type="protein sequence ID" value="KAF5325921.1"/>
    <property type="molecule type" value="Genomic_DNA"/>
</dbReference>
<dbReference type="InterPro" id="IPR001019">
    <property type="entry name" value="Gprotein_alpha_su"/>
</dbReference>
<protein>
    <submittedName>
        <fullName evidence="7">Uncharacterized protein</fullName>
    </submittedName>
</protein>
<dbReference type="GO" id="GO:0005525">
    <property type="term" value="F:GTP binding"/>
    <property type="evidence" value="ECO:0007669"/>
    <property type="project" value="UniProtKB-KW"/>
</dbReference>
<feature type="binding site" evidence="5">
    <location>
        <position position="304"/>
    </location>
    <ligand>
        <name>Mg(2+)</name>
        <dbReference type="ChEBI" id="CHEBI:18420"/>
    </ligand>
</feature>
<dbReference type="Pfam" id="PF00503">
    <property type="entry name" value="G-alpha"/>
    <property type="match status" value="1"/>
</dbReference>
<dbReference type="GO" id="GO:0007188">
    <property type="term" value="P:adenylate cyclase-modulating G protein-coupled receptor signaling pathway"/>
    <property type="evidence" value="ECO:0007669"/>
    <property type="project" value="TreeGrafter"/>
</dbReference>
<dbReference type="GO" id="GO:0046872">
    <property type="term" value="F:metal ion binding"/>
    <property type="evidence" value="ECO:0007669"/>
    <property type="project" value="UniProtKB-KW"/>
</dbReference>
<feature type="region of interest" description="Disordered" evidence="6">
    <location>
        <begin position="1"/>
        <end position="26"/>
    </location>
</feature>
<name>A0A8H5BN46_9AGAR</name>
<dbReference type="SUPFAM" id="SSF52540">
    <property type="entry name" value="P-loop containing nucleoside triphosphate hydrolases"/>
    <property type="match status" value="1"/>
</dbReference>
<proteinExistence type="predicted"/>
<dbReference type="GO" id="GO:0001664">
    <property type="term" value="F:G protein-coupled receptor binding"/>
    <property type="evidence" value="ECO:0007669"/>
    <property type="project" value="TreeGrafter"/>
</dbReference>
<feature type="region of interest" description="Disordered" evidence="6">
    <location>
        <begin position="99"/>
        <end position="118"/>
    </location>
</feature>
<dbReference type="OrthoDB" id="5817230at2759"/>
<dbReference type="SUPFAM" id="SSF47895">
    <property type="entry name" value="Transducin (alpha subunit), insertion domain"/>
    <property type="match status" value="1"/>
</dbReference>
<evidence type="ECO:0000256" key="6">
    <source>
        <dbReference type="SAM" id="MobiDB-lite"/>
    </source>
</evidence>
<dbReference type="PROSITE" id="PS51882">
    <property type="entry name" value="G_ALPHA"/>
    <property type="match status" value="1"/>
</dbReference>
<dbReference type="GO" id="GO:0005737">
    <property type="term" value="C:cytoplasm"/>
    <property type="evidence" value="ECO:0007669"/>
    <property type="project" value="TreeGrafter"/>
</dbReference>
<dbReference type="PANTHER" id="PTHR10218:SF360">
    <property type="entry name" value="GUANINE NUCLEOTIDE-BINDING PROTEIN SUBUNIT ALPHA HOMOLOG"/>
    <property type="match status" value="1"/>
</dbReference>
<evidence type="ECO:0000313" key="8">
    <source>
        <dbReference type="Proteomes" id="UP000541558"/>
    </source>
</evidence>
<sequence>MVITTSAIQRNKPSDGATTHKSQHTRITRTPVKLLLLGQSGSGKTTTLKHFKITYAHRDEWAEERAAWRPVVFLNLVRNINLVVKHLSAAMLNDKLAATATDGSPKDTSSPSEDPLPRFKFTDEHERLCTRLQDLISLQLDLERRLGLAPPEIIYTAADAAPLEPEVAEPGILVSEKREEESFNHWKDGWKAALGRLQTPTPREESSCSASLTDAENSGGSDSKPLFARPVGSRDWEDDIAGTLNSLSEDIKLLWQDSTVQEVLKRKSVWVQNMPGFFLDDSVRIASRYYRPTDEDVLRAHIRTVGIQELKFTIESAPDEDGRTFVQPWFIYEVAIKRSSRAVWYSYFDDADAVVFLARPCFLLFPAITDPCPSSTRRFQTTPG</sequence>
<dbReference type="InterPro" id="IPR011025">
    <property type="entry name" value="GproteinA_insert"/>
</dbReference>
<gene>
    <name evidence="7" type="ORF">D9611_000993</name>
</gene>
<dbReference type="GO" id="GO:0003924">
    <property type="term" value="F:GTPase activity"/>
    <property type="evidence" value="ECO:0007669"/>
    <property type="project" value="InterPro"/>
</dbReference>
<dbReference type="Gene3D" id="3.40.50.300">
    <property type="entry name" value="P-loop containing nucleotide triphosphate hydrolases"/>
    <property type="match status" value="1"/>
</dbReference>
<organism evidence="7 8">
    <name type="scientific">Ephemerocybe angulata</name>
    <dbReference type="NCBI Taxonomy" id="980116"/>
    <lineage>
        <taxon>Eukaryota</taxon>
        <taxon>Fungi</taxon>
        <taxon>Dikarya</taxon>
        <taxon>Basidiomycota</taxon>
        <taxon>Agaricomycotina</taxon>
        <taxon>Agaricomycetes</taxon>
        <taxon>Agaricomycetidae</taxon>
        <taxon>Agaricales</taxon>
        <taxon>Agaricineae</taxon>
        <taxon>Psathyrellaceae</taxon>
        <taxon>Ephemerocybe</taxon>
    </lineage>
</organism>
<keyword evidence="1 4" id="KW-0547">Nucleotide-binding</keyword>
<feature type="compositionally biased region" description="Polar residues" evidence="6">
    <location>
        <begin position="1"/>
        <end position="20"/>
    </location>
</feature>
<keyword evidence="5" id="KW-0479">Metal-binding</keyword>
<feature type="compositionally biased region" description="Polar residues" evidence="6">
    <location>
        <begin position="207"/>
        <end position="221"/>
    </location>
</feature>
<feature type="region of interest" description="Disordered" evidence="6">
    <location>
        <begin position="198"/>
        <end position="227"/>
    </location>
</feature>
<dbReference type="Gene3D" id="1.10.400.10">
    <property type="entry name" value="GI Alpha 1, domain 2-like"/>
    <property type="match status" value="1"/>
</dbReference>
<keyword evidence="2 4" id="KW-0342">GTP-binding</keyword>
<evidence type="ECO:0000256" key="5">
    <source>
        <dbReference type="PIRSR" id="PIRSR601019-2"/>
    </source>
</evidence>
<dbReference type="SMART" id="SM00275">
    <property type="entry name" value="G_alpha"/>
    <property type="match status" value="1"/>
</dbReference>
<reference evidence="7 8" key="1">
    <citation type="journal article" date="2020" name="ISME J.">
        <title>Uncovering the hidden diversity of litter-decomposition mechanisms in mushroom-forming fungi.</title>
        <authorList>
            <person name="Floudas D."/>
            <person name="Bentzer J."/>
            <person name="Ahren D."/>
            <person name="Johansson T."/>
            <person name="Persson P."/>
            <person name="Tunlid A."/>
        </authorList>
    </citation>
    <scope>NUCLEOTIDE SEQUENCE [LARGE SCALE GENOMIC DNA]</scope>
    <source>
        <strain evidence="7 8">CBS 175.51</strain>
    </source>
</reference>
<accession>A0A8H5BN46</accession>
<dbReference type="GO" id="GO:0031683">
    <property type="term" value="F:G-protein beta/gamma-subunit complex binding"/>
    <property type="evidence" value="ECO:0007669"/>
    <property type="project" value="InterPro"/>
</dbReference>
<feature type="binding site" evidence="4">
    <location>
        <begin position="298"/>
        <end position="304"/>
    </location>
    <ligand>
        <name>GTP</name>
        <dbReference type="ChEBI" id="CHEBI:37565"/>
    </ligand>
</feature>
<comment type="caution">
    <text evidence="7">The sequence shown here is derived from an EMBL/GenBank/DDBJ whole genome shotgun (WGS) entry which is preliminary data.</text>
</comment>
<keyword evidence="3" id="KW-0807">Transducer</keyword>
<keyword evidence="5" id="KW-0460">Magnesium</keyword>
<dbReference type="GO" id="GO:0005834">
    <property type="term" value="C:heterotrimeric G-protein complex"/>
    <property type="evidence" value="ECO:0007669"/>
    <property type="project" value="TreeGrafter"/>
</dbReference>
<keyword evidence="8" id="KW-1185">Reference proteome</keyword>
<dbReference type="PANTHER" id="PTHR10218">
    <property type="entry name" value="GTP-BINDING PROTEIN ALPHA SUBUNIT"/>
    <property type="match status" value="1"/>
</dbReference>
<dbReference type="InterPro" id="IPR027417">
    <property type="entry name" value="P-loop_NTPase"/>
</dbReference>
<evidence type="ECO:0000256" key="1">
    <source>
        <dbReference type="ARBA" id="ARBA00022741"/>
    </source>
</evidence>
<dbReference type="Proteomes" id="UP000541558">
    <property type="component" value="Unassembled WGS sequence"/>
</dbReference>
<evidence type="ECO:0000256" key="3">
    <source>
        <dbReference type="ARBA" id="ARBA00023224"/>
    </source>
</evidence>
<evidence type="ECO:0000256" key="4">
    <source>
        <dbReference type="PIRSR" id="PIRSR601019-1"/>
    </source>
</evidence>
<dbReference type="PRINTS" id="PR00318">
    <property type="entry name" value="GPROTEINA"/>
</dbReference>
<evidence type="ECO:0000256" key="2">
    <source>
        <dbReference type="ARBA" id="ARBA00023134"/>
    </source>
</evidence>
<evidence type="ECO:0000313" key="7">
    <source>
        <dbReference type="EMBL" id="KAF5325921.1"/>
    </source>
</evidence>